<sequence length="118" mass="13262">MVSLVKRSTNVSTSNVVSSSSPELNMTCFTSWTIFCCTIGFLQRQQMNQVIAFAVVSLPASMKLRVMSLTYSSFICSGSFLLASRNLDSMSSFSIECCFSSRSWRFCWISRRTNLSMI</sequence>
<reference evidence="1" key="1">
    <citation type="journal article" date="2013" name="J. Plant Res.">
        <title>Effect of fungi and light on seed germination of three Opuntia species from semiarid lands of central Mexico.</title>
        <authorList>
            <person name="Delgado-Sanchez P."/>
            <person name="Jimenez-Bremont J.F."/>
            <person name="Guerrero-Gonzalez Mde L."/>
            <person name="Flores J."/>
        </authorList>
    </citation>
    <scope>NUCLEOTIDE SEQUENCE</scope>
    <source>
        <tissue evidence="1">Cladode</tissue>
    </source>
</reference>
<organism evidence="1">
    <name type="scientific">Opuntia streptacantha</name>
    <name type="common">Prickly pear cactus</name>
    <name type="synonym">Opuntia cardona</name>
    <dbReference type="NCBI Taxonomy" id="393608"/>
    <lineage>
        <taxon>Eukaryota</taxon>
        <taxon>Viridiplantae</taxon>
        <taxon>Streptophyta</taxon>
        <taxon>Embryophyta</taxon>
        <taxon>Tracheophyta</taxon>
        <taxon>Spermatophyta</taxon>
        <taxon>Magnoliopsida</taxon>
        <taxon>eudicotyledons</taxon>
        <taxon>Gunneridae</taxon>
        <taxon>Pentapetalae</taxon>
        <taxon>Caryophyllales</taxon>
        <taxon>Cactineae</taxon>
        <taxon>Cactaceae</taxon>
        <taxon>Opuntioideae</taxon>
        <taxon>Opuntia</taxon>
    </lineage>
</organism>
<dbReference type="AlphaFoldDB" id="A0A7C9A7Z8"/>
<reference evidence="1" key="2">
    <citation type="submission" date="2020-07" db="EMBL/GenBank/DDBJ databases">
        <authorList>
            <person name="Vera ALvarez R."/>
            <person name="Arias-Moreno D.M."/>
            <person name="Jimenez-Jacinto V."/>
            <person name="Jimenez-Bremont J.F."/>
            <person name="Swaminathan K."/>
            <person name="Moose S.P."/>
            <person name="Guerrero-Gonzalez M.L."/>
            <person name="Marino-Ramirez L."/>
            <person name="Landsman D."/>
            <person name="Rodriguez-Kessler M."/>
            <person name="Delgado-Sanchez P."/>
        </authorList>
    </citation>
    <scope>NUCLEOTIDE SEQUENCE</scope>
    <source>
        <tissue evidence="1">Cladode</tissue>
    </source>
</reference>
<dbReference type="EMBL" id="GISG01206273">
    <property type="protein sequence ID" value="MBA4660170.1"/>
    <property type="molecule type" value="Transcribed_RNA"/>
</dbReference>
<protein>
    <submittedName>
        <fullName evidence="1">Uncharacterized protein</fullName>
    </submittedName>
</protein>
<evidence type="ECO:0000313" key="1">
    <source>
        <dbReference type="EMBL" id="MBA4660170.1"/>
    </source>
</evidence>
<name>A0A7C9A7Z8_OPUST</name>
<proteinExistence type="predicted"/>
<accession>A0A7C9A7Z8</accession>